<name>A0A255Y0R4_9PROT</name>
<evidence type="ECO:0000313" key="1">
    <source>
        <dbReference type="EMBL" id="OYQ22234.1"/>
    </source>
</evidence>
<keyword evidence="2" id="KW-1185">Reference proteome</keyword>
<dbReference type="AlphaFoldDB" id="A0A255Y0R4"/>
<accession>A0A255Y0R4</accession>
<sequence length="118" mass="12598">MQSQDFAAPLVVIACALLGACGGPSWPPEARGGDIGHYRPARATEIPEALQNARARMAAVREGHARLFAPGRLRQSEILLARAEREAASGLLDDMNTTLGRLRGELDTLDQALASVPR</sequence>
<proteinExistence type="predicted"/>
<dbReference type="Proteomes" id="UP000216361">
    <property type="component" value="Unassembled WGS sequence"/>
</dbReference>
<organism evidence="1 2">
    <name type="scientific">Elstera cyanobacteriorum</name>
    <dbReference type="NCBI Taxonomy" id="2022747"/>
    <lineage>
        <taxon>Bacteria</taxon>
        <taxon>Pseudomonadati</taxon>
        <taxon>Pseudomonadota</taxon>
        <taxon>Alphaproteobacteria</taxon>
        <taxon>Rhodospirillales</taxon>
        <taxon>Rhodospirillaceae</taxon>
        <taxon>Elstera</taxon>
    </lineage>
</organism>
<reference evidence="1 2" key="1">
    <citation type="submission" date="2017-07" db="EMBL/GenBank/DDBJ databases">
        <title>Elstera cyanobacteriorum sp. nov., a novel bacterium isolated from cyanobacterial aggregates in a eutrophic lake.</title>
        <authorList>
            <person name="Cai H."/>
        </authorList>
    </citation>
    <scope>NUCLEOTIDE SEQUENCE [LARGE SCALE GENOMIC DNA]</scope>
    <source>
        <strain evidence="1 2">TH019</strain>
    </source>
</reference>
<comment type="caution">
    <text evidence="1">The sequence shown here is derived from an EMBL/GenBank/DDBJ whole genome shotgun (WGS) entry which is preliminary data.</text>
</comment>
<evidence type="ECO:0000313" key="2">
    <source>
        <dbReference type="Proteomes" id="UP000216361"/>
    </source>
</evidence>
<dbReference type="RefSeq" id="WP_094406634.1">
    <property type="nucleotide sequence ID" value="NZ_BMJZ01000013.1"/>
</dbReference>
<protein>
    <recommendedName>
        <fullName evidence="3">DUF4398 domain-containing protein</fullName>
    </recommendedName>
</protein>
<evidence type="ECO:0008006" key="3">
    <source>
        <dbReference type="Google" id="ProtNLM"/>
    </source>
</evidence>
<dbReference type="OrthoDB" id="9968059at2"/>
<gene>
    <name evidence="1" type="ORF">CHR90_00510</name>
</gene>
<dbReference type="EMBL" id="NOXS01000014">
    <property type="protein sequence ID" value="OYQ22234.1"/>
    <property type="molecule type" value="Genomic_DNA"/>
</dbReference>